<dbReference type="SUPFAM" id="SSF57959">
    <property type="entry name" value="Leucine zipper domain"/>
    <property type="match status" value="1"/>
</dbReference>
<dbReference type="AlphaFoldDB" id="A0A2C9LDG4"/>
<dbReference type="Pfam" id="PF00170">
    <property type="entry name" value="bZIP_1"/>
    <property type="match status" value="1"/>
</dbReference>
<dbReference type="InterPro" id="IPR000837">
    <property type="entry name" value="AP-1"/>
</dbReference>
<gene>
    <name evidence="7" type="primary">106078241</name>
</gene>
<evidence type="ECO:0000256" key="1">
    <source>
        <dbReference type="ARBA" id="ARBA00023015"/>
    </source>
</evidence>
<dbReference type="VEuPathDB" id="VectorBase:BGLB029864"/>
<evidence type="ECO:0000256" key="5">
    <source>
        <dbReference type="SAM" id="MobiDB-lite"/>
    </source>
</evidence>
<feature type="compositionally biased region" description="Basic and acidic residues" evidence="5">
    <location>
        <begin position="519"/>
        <end position="531"/>
    </location>
</feature>
<dbReference type="InterPro" id="IPR046347">
    <property type="entry name" value="bZIP_sf"/>
</dbReference>
<dbReference type="STRING" id="6526.A0A2C9LDG4"/>
<dbReference type="PANTHER" id="PTHR23351:SF24">
    <property type="entry name" value="ACTIVATING TRANSCRIPTION FACTOR 3-RELATED"/>
    <property type="match status" value="1"/>
</dbReference>
<dbReference type="PROSITE" id="PS50217">
    <property type="entry name" value="BZIP"/>
    <property type="match status" value="1"/>
</dbReference>
<dbReference type="SMART" id="SM00338">
    <property type="entry name" value="BRLZ"/>
    <property type="match status" value="1"/>
</dbReference>
<protein>
    <recommendedName>
        <fullName evidence="6">BZIP domain-containing protein</fullName>
    </recommendedName>
</protein>
<dbReference type="VEuPathDB" id="VectorBase:BGLAX_052604"/>
<dbReference type="GO" id="GO:0000978">
    <property type="term" value="F:RNA polymerase II cis-regulatory region sequence-specific DNA binding"/>
    <property type="evidence" value="ECO:0007669"/>
    <property type="project" value="TreeGrafter"/>
</dbReference>
<dbReference type="InterPro" id="IPR004827">
    <property type="entry name" value="bZIP"/>
</dbReference>
<dbReference type="KEGG" id="bgt:106078241"/>
<feature type="compositionally biased region" description="Low complexity" evidence="5">
    <location>
        <begin position="550"/>
        <end position="579"/>
    </location>
</feature>
<dbReference type="Gene3D" id="1.20.5.170">
    <property type="match status" value="1"/>
</dbReference>
<dbReference type="EnsemblMetazoa" id="BGLB029864-RB">
    <property type="protein sequence ID" value="BGLB029864-PB"/>
    <property type="gene ID" value="BGLB029864"/>
</dbReference>
<feature type="coiled-coil region" evidence="4">
    <location>
        <begin position="134"/>
        <end position="182"/>
    </location>
</feature>
<feature type="compositionally biased region" description="Basic residues" evidence="5">
    <location>
        <begin position="379"/>
        <end position="389"/>
    </location>
</feature>
<feature type="compositionally biased region" description="Low complexity" evidence="5">
    <location>
        <begin position="399"/>
        <end position="408"/>
    </location>
</feature>
<dbReference type="GO" id="GO:0000981">
    <property type="term" value="F:DNA-binding transcription factor activity, RNA polymerase II-specific"/>
    <property type="evidence" value="ECO:0007669"/>
    <property type="project" value="TreeGrafter"/>
</dbReference>
<feature type="region of interest" description="Disordered" evidence="5">
    <location>
        <begin position="45"/>
        <end position="67"/>
    </location>
</feature>
<dbReference type="GO" id="GO:0005634">
    <property type="term" value="C:nucleus"/>
    <property type="evidence" value="ECO:0007669"/>
    <property type="project" value="TreeGrafter"/>
</dbReference>
<organism evidence="7 8">
    <name type="scientific">Biomphalaria glabrata</name>
    <name type="common">Bloodfluke planorb</name>
    <name type="synonym">Freshwater snail</name>
    <dbReference type="NCBI Taxonomy" id="6526"/>
    <lineage>
        <taxon>Eukaryota</taxon>
        <taxon>Metazoa</taxon>
        <taxon>Spiralia</taxon>
        <taxon>Lophotrochozoa</taxon>
        <taxon>Mollusca</taxon>
        <taxon>Gastropoda</taxon>
        <taxon>Heterobranchia</taxon>
        <taxon>Euthyneura</taxon>
        <taxon>Panpulmonata</taxon>
        <taxon>Hygrophila</taxon>
        <taxon>Lymnaeoidea</taxon>
        <taxon>Planorbidae</taxon>
        <taxon>Biomphalaria</taxon>
    </lineage>
</organism>
<feature type="region of interest" description="Disordered" evidence="5">
    <location>
        <begin position="332"/>
        <end position="408"/>
    </location>
</feature>
<keyword evidence="1" id="KW-0805">Transcription regulation</keyword>
<evidence type="ECO:0000256" key="4">
    <source>
        <dbReference type="SAM" id="Coils"/>
    </source>
</evidence>
<feature type="region of interest" description="Disordered" evidence="5">
    <location>
        <begin position="505"/>
        <end position="579"/>
    </location>
</feature>
<dbReference type="PANTHER" id="PTHR23351">
    <property type="entry name" value="FOS TRANSCRIPTION FACTOR-RELATED"/>
    <property type="match status" value="1"/>
</dbReference>
<feature type="compositionally biased region" description="Low complexity" evidence="5">
    <location>
        <begin position="332"/>
        <end position="349"/>
    </location>
</feature>
<evidence type="ECO:0000256" key="2">
    <source>
        <dbReference type="ARBA" id="ARBA00023125"/>
    </source>
</evidence>
<keyword evidence="2" id="KW-0238">DNA-binding</keyword>
<dbReference type="Proteomes" id="UP000076420">
    <property type="component" value="Unassembled WGS sequence"/>
</dbReference>
<reference evidence="7" key="1">
    <citation type="submission" date="2020-05" db="UniProtKB">
        <authorList>
            <consortium name="EnsemblMetazoa"/>
        </authorList>
    </citation>
    <scope>IDENTIFICATION</scope>
    <source>
        <strain evidence="7">BB02</strain>
    </source>
</reference>
<dbReference type="OrthoDB" id="2596881at2759"/>
<name>A0A2C9LDG4_BIOGL</name>
<sequence>MYSQCVCLSRCLILQFILFILIMTTSVTTHSTSVLVSMKGSISSHASDTSCDTSPMPSHTSRSMLSSPVSMTGMSGLLNSRNLVQDEKLVVATLATLDSGNPSNLIKQDLKWIIQSRRKAEGKAELQVEFKKPVKEEQLTLEELTKRARRRELNRLAARRSREKGQKRKDMLVEEIRKLQTQNSELFSILGGLTEQRNRIIDTLRQHMKQCSDYQATQNAAVGMSQRVLEMLGFPISSSMHQDLPGVSSLYISTGGEHSCSPPQCSSPPVVIKDEHYSPFTSCQMSPLVVGLSGKVIQADSVAVKPSPKSSVKIEESPPVLSSCAYQTFGSSPSPQLSSSQSVSFDSPLLPAPRSAIPKRRSSMHGGEESVEDEEFFQYKHKLMKHRKQSSTDPPKVPSSETSSSSFSIRSTRVTLERSFSFPCSSSETRSNLDSPLQSSFTSDNLAVEPTATYKYYEVLPTPVPSLHTGSKSYTTDSPLDLVVKKTSETSSDFEKHFRIGQTDTWPPAGSRFGGTARGIERRWSVDDHSSFPEPLNLSKEVSTDDDGDLSQMSSFSSSSQHLSKTSSKYSSHSVDPFR</sequence>
<evidence type="ECO:0000256" key="3">
    <source>
        <dbReference type="ARBA" id="ARBA00023163"/>
    </source>
</evidence>
<proteinExistence type="predicted"/>
<feature type="domain" description="BZIP" evidence="6">
    <location>
        <begin position="144"/>
        <end position="207"/>
    </location>
</feature>
<accession>A0A2C9LDG4</accession>
<evidence type="ECO:0000313" key="7">
    <source>
        <dbReference type="EnsemblMetazoa" id="BGLB029864-PB"/>
    </source>
</evidence>
<keyword evidence="4" id="KW-0175">Coiled coil</keyword>
<evidence type="ECO:0000259" key="6">
    <source>
        <dbReference type="PROSITE" id="PS50217"/>
    </source>
</evidence>
<keyword evidence="3" id="KW-0804">Transcription</keyword>
<evidence type="ECO:0000313" key="8">
    <source>
        <dbReference type="Proteomes" id="UP000076420"/>
    </source>
</evidence>